<comment type="caution">
    <text evidence="1">The sequence shown here is derived from an EMBL/GenBank/DDBJ whole genome shotgun (WGS) entry which is preliminary data.</text>
</comment>
<sequence>MILIDCDDDAGDHSLNVKMAMMGQISKILASVSDMVVSDGEIDVLIDDENAEDEDDDDEAFDCVGATDDVIVGDDFSEEIN</sequence>
<dbReference type="VEuPathDB" id="VectorBase:SSCA010576"/>
<accession>A0A132A934</accession>
<reference evidence="1 2" key="1">
    <citation type="journal article" date="2015" name="Parasit. Vectors">
        <title>Draft genome of the scabies mite.</title>
        <authorList>
            <person name="Rider S.D.Jr."/>
            <person name="Morgan M.S."/>
            <person name="Arlian L.G."/>
        </authorList>
    </citation>
    <scope>NUCLEOTIDE SEQUENCE [LARGE SCALE GENOMIC DNA]</scope>
    <source>
        <strain evidence="1">Arlian Lab</strain>
    </source>
</reference>
<dbReference type="Proteomes" id="UP000616769">
    <property type="component" value="Unassembled WGS sequence"/>
</dbReference>
<proteinExistence type="predicted"/>
<organism evidence="1 2">
    <name type="scientific">Sarcoptes scabiei</name>
    <name type="common">Itch mite</name>
    <name type="synonym">Acarus scabiei</name>
    <dbReference type="NCBI Taxonomy" id="52283"/>
    <lineage>
        <taxon>Eukaryota</taxon>
        <taxon>Metazoa</taxon>
        <taxon>Ecdysozoa</taxon>
        <taxon>Arthropoda</taxon>
        <taxon>Chelicerata</taxon>
        <taxon>Arachnida</taxon>
        <taxon>Acari</taxon>
        <taxon>Acariformes</taxon>
        <taxon>Sarcoptiformes</taxon>
        <taxon>Astigmata</taxon>
        <taxon>Psoroptidia</taxon>
        <taxon>Sarcoptoidea</taxon>
        <taxon>Sarcoptidae</taxon>
        <taxon>Sarcoptinae</taxon>
        <taxon>Sarcoptes</taxon>
    </lineage>
</organism>
<name>A0A132A934_SARSC</name>
<gene>
    <name evidence="1" type="ORF">QR98_0056000</name>
</gene>
<dbReference type="AlphaFoldDB" id="A0A132A934"/>
<evidence type="ECO:0000313" key="2">
    <source>
        <dbReference type="Proteomes" id="UP000616769"/>
    </source>
</evidence>
<protein>
    <submittedName>
        <fullName evidence="1">Uncharacterized protein</fullName>
    </submittedName>
</protein>
<evidence type="ECO:0000313" key="1">
    <source>
        <dbReference type="EMBL" id="KPM07115.1"/>
    </source>
</evidence>
<dbReference type="EMBL" id="JXLN01011331">
    <property type="protein sequence ID" value="KPM07115.1"/>
    <property type="molecule type" value="Genomic_DNA"/>
</dbReference>